<dbReference type="PANTHER" id="PTHR11136:SF0">
    <property type="entry name" value="DIHYDROFOLATE SYNTHETASE-RELATED"/>
    <property type="match status" value="1"/>
</dbReference>
<evidence type="ECO:0000313" key="11">
    <source>
        <dbReference type="Proteomes" id="UP000219813"/>
    </source>
</evidence>
<evidence type="ECO:0000313" key="10">
    <source>
        <dbReference type="Proteomes" id="UP000078597"/>
    </source>
</evidence>
<dbReference type="GO" id="GO:0005524">
    <property type="term" value="F:ATP binding"/>
    <property type="evidence" value="ECO:0007669"/>
    <property type="project" value="UniProtKB-KW"/>
</dbReference>
<organism evidence="8 10">
    <name type="scientific">Plasmodium malariae</name>
    <dbReference type="NCBI Taxonomy" id="5858"/>
    <lineage>
        <taxon>Eukaryota</taxon>
        <taxon>Sar</taxon>
        <taxon>Alveolata</taxon>
        <taxon>Apicomplexa</taxon>
        <taxon>Aconoidasida</taxon>
        <taxon>Haemosporida</taxon>
        <taxon>Plasmodiidae</taxon>
        <taxon>Plasmodium</taxon>
        <taxon>Plasmodium (Plasmodium)</taxon>
    </lineage>
</organism>
<dbReference type="Gene3D" id="3.40.1190.10">
    <property type="entry name" value="Mur-like, catalytic domain"/>
    <property type="match status" value="1"/>
</dbReference>
<dbReference type="EMBL" id="FLQW01001162">
    <property type="protein sequence ID" value="SBS88136.1"/>
    <property type="molecule type" value="Genomic_DNA"/>
</dbReference>
<dbReference type="GO" id="GO:0008841">
    <property type="term" value="F:dihydrofolate synthase activity"/>
    <property type="evidence" value="ECO:0007669"/>
    <property type="project" value="TreeGrafter"/>
</dbReference>
<dbReference type="AlphaFoldDB" id="A0A1A8W842"/>
<dbReference type="KEGG" id="pmal:PMUG01_12039900"/>
<proteinExistence type="inferred from homology"/>
<dbReference type="Gene3D" id="3.90.190.20">
    <property type="entry name" value="Mur ligase, C-terminal domain"/>
    <property type="match status" value="1"/>
</dbReference>
<dbReference type="PANTHER" id="PTHR11136">
    <property type="entry name" value="FOLYLPOLYGLUTAMATE SYNTHASE-RELATED"/>
    <property type="match status" value="1"/>
</dbReference>
<protein>
    <submittedName>
        <fullName evidence="8 9">Dihydrofolate synthase/folylpolyglutamate synthase, putative</fullName>
    </submittedName>
</protein>
<dbReference type="NCBIfam" id="TIGR01499">
    <property type="entry name" value="folC"/>
    <property type="match status" value="1"/>
</dbReference>
<keyword evidence="11" id="KW-1185">Reference proteome</keyword>
<sequence length="477" mass="54856">MGEEIKSYEECLDKLYKTHAMKLGLDSMKQMSESFNNPTENYKTVHVAGTNGKGSVCYKIYSCLKLRKFKVGIYSSPHIFSLRERIIVDDEPINEEDLICLVNQVFKKIKEINIYPSFFEIISLVAFLHFSNKKVDYAIIETGIGGRLDATNILKSPELIIITSIGYDHVHILGSELKDICNEKIGIFKKNANVVIGPSVSIYKNVFQKAKELNCTINVVPPEPRGETYNEENSRIAMEALKLLKINIDNFLKSVIHIKPPLRKQYLAEEQMQHVKKKFMSTNFLQQNNDYSLYPHAVILDVGHNETAIDRLCRDINIFHKGKLIRACISITKPRSLNIFQPLIAQFPHVLKDIFYLPSLNERTYDFEELVEMINWDNRIKDELKEHVLSGAKKVKQWLRIHRGESADDPTNPNNADNLYKRGTIPVIVKNAFLECCKDNSILLICGTFFIFDEVLNSFDIYSDMQDTIFMNEPSTI</sequence>
<evidence type="ECO:0000256" key="5">
    <source>
        <dbReference type="ARBA" id="ARBA00022840"/>
    </source>
</evidence>
<keyword evidence="6" id="KW-0460">Magnesium</keyword>
<keyword evidence="2" id="KW-0436">Ligase</keyword>
<dbReference type="GeneID" id="39870388"/>
<dbReference type="OMA" id="KGTTCAK"/>
<evidence type="ECO:0000256" key="1">
    <source>
        <dbReference type="ARBA" id="ARBA00008276"/>
    </source>
</evidence>
<dbReference type="InterPro" id="IPR001645">
    <property type="entry name" value="Folylpolyglutamate_synth"/>
</dbReference>
<dbReference type="VEuPathDB" id="PlasmoDB:PmUG01_12039900"/>
<dbReference type="SUPFAM" id="SSF53623">
    <property type="entry name" value="MurD-like peptide ligases, catalytic domain"/>
    <property type="match status" value="1"/>
</dbReference>
<dbReference type="GO" id="GO:0005829">
    <property type="term" value="C:cytosol"/>
    <property type="evidence" value="ECO:0007669"/>
    <property type="project" value="TreeGrafter"/>
</dbReference>
<keyword evidence="3" id="KW-0479">Metal-binding</keyword>
<dbReference type="InterPro" id="IPR036615">
    <property type="entry name" value="Mur_ligase_C_dom_sf"/>
</dbReference>
<evidence type="ECO:0000256" key="3">
    <source>
        <dbReference type="ARBA" id="ARBA00022723"/>
    </source>
</evidence>
<keyword evidence="5" id="KW-0067">ATP-binding</keyword>
<reference evidence="8" key="1">
    <citation type="submission" date="2016-05" db="EMBL/GenBank/DDBJ databases">
        <authorList>
            <person name="Lavstsen T."/>
            <person name="Jespersen J.S."/>
        </authorList>
    </citation>
    <scope>NUCLEOTIDE SEQUENCE [LARGE SCALE GENOMIC DNA]</scope>
</reference>
<name>A0A1A8W842_PLAMA</name>
<dbReference type="SUPFAM" id="SSF53244">
    <property type="entry name" value="MurD-like peptide ligases, peptide-binding domain"/>
    <property type="match status" value="1"/>
</dbReference>
<feature type="domain" description="Mur ligase central" evidence="7">
    <location>
        <begin position="47"/>
        <end position="216"/>
    </location>
</feature>
<accession>A0A1A8W842</accession>
<dbReference type="Proteomes" id="UP000078597">
    <property type="component" value="Unassembled WGS sequence"/>
</dbReference>
<evidence type="ECO:0000256" key="4">
    <source>
        <dbReference type="ARBA" id="ARBA00022741"/>
    </source>
</evidence>
<dbReference type="Proteomes" id="UP000219813">
    <property type="component" value="Chromosome 12"/>
</dbReference>
<dbReference type="PROSITE" id="PS01012">
    <property type="entry name" value="FOLYLPOLYGLU_SYNT_2"/>
    <property type="match status" value="1"/>
</dbReference>
<keyword evidence="4" id="KW-0547">Nucleotide-binding</keyword>
<dbReference type="GO" id="GO:0004326">
    <property type="term" value="F:tetrahydrofolylpolyglutamate synthase activity"/>
    <property type="evidence" value="ECO:0007669"/>
    <property type="project" value="InterPro"/>
</dbReference>
<evidence type="ECO:0000256" key="6">
    <source>
        <dbReference type="ARBA" id="ARBA00022842"/>
    </source>
</evidence>
<comment type="similarity">
    <text evidence="1">Belongs to the folylpolyglutamate synthase family.</text>
</comment>
<evidence type="ECO:0000313" key="9">
    <source>
        <dbReference type="EMBL" id="SCO93802.1"/>
    </source>
</evidence>
<reference evidence="9 11" key="3">
    <citation type="submission" date="2016-06" db="EMBL/GenBank/DDBJ databases">
        <authorList>
            <consortium name="Pathogen Informatics"/>
        </authorList>
    </citation>
    <scope>NUCLEOTIDE SEQUENCE [LARGE SCALE GENOMIC DNA]</scope>
</reference>
<dbReference type="InterPro" id="IPR036565">
    <property type="entry name" value="Mur-like_cat_sf"/>
</dbReference>
<reference evidence="10" key="2">
    <citation type="submission" date="2016-05" db="EMBL/GenBank/DDBJ databases">
        <authorList>
            <person name="Naeem Raeece"/>
        </authorList>
    </citation>
    <scope>NUCLEOTIDE SEQUENCE [LARGE SCALE GENOMIC DNA]</scope>
</reference>
<evidence type="ECO:0000259" key="7">
    <source>
        <dbReference type="Pfam" id="PF08245"/>
    </source>
</evidence>
<evidence type="ECO:0000313" key="8">
    <source>
        <dbReference type="EMBL" id="SBS88136.1"/>
    </source>
</evidence>
<dbReference type="GO" id="GO:0005739">
    <property type="term" value="C:mitochondrion"/>
    <property type="evidence" value="ECO:0007669"/>
    <property type="project" value="TreeGrafter"/>
</dbReference>
<dbReference type="RefSeq" id="XP_028863080.1">
    <property type="nucleotide sequence ID" value="XM_029006608.1"/>
</dbReference>
<dbReference type="FunFam" id="3.40.1190.10:FF:000015">
    <property type="entry name" value="Dihydrofolate synthase/folylpolyglutamate synthase"/>
    <property type="match status" value="1"/>
</dbReference>
<gene>
    <name evidence="9" type="primary">DHFS-FPGS</name>
    <name evidence="8" type="ORF">PMALA_021640</name>
    <name evidence="9" type="ORF">PMUG01_12039900</name>
</gene>
<dbReference type="GO" id="GO:0046872">
    <property type="term" value="F:metal ion binding"/>
    <property type="evidence" value="ECO:0007669"/>
    <property type="project" value="UniProtKB-KW"/>
</dbReference>
<dbReference type="OrthoDB" id="5212574at2759"/>
<dbReference type="InterPro" id="IPR013221">
    <property type="entry name" value="Mur_ligase_cen"/>
</dbReference>
<dbReference type="EMBL" id="LT594633">
    <property type="protein sequence ID" value="SCO93802.1"/>
    <property type="molecule type" value="Genomic_DNA"/>
</dbReference>
<dbReference type="Pfam" id="PF08245">
    <property type="entry name" value="Mur_ligase_M"/>
    <property type="match status" value="1"/>
</dbReference>
<evidence type="ECO:0000256" key="2">
    <source>
        <dbReference type="ARBA" id="ARBA00022598"/>
    </source>
</evidence>
<dbReference type="InterPro" id="IPR018109">
    <property type="entry name" value="Folylpolyglutamate_synth_CS"/>
</dbReference>